<dbReference type="InterPro" id="IPR048259">
    <property type="entry name" value="Cytochrome_b_N_euk/bac"/>
</dbReference>
<feature type="transmembrane region" description="Helical" evidence="20">
    <location>
        <begin position="30"/>
        <end position="57"/>
    </location>
</feature>
<dbReference type="GO" id="GO:0006122">
    <property type="term" value="P:mitochondrial electron transport, ubiquinol to cytochrome c"/>
    <property type="evidence" value="ECO:0007669"/>
    <property type="project" value="TreeGrafter"/>
</dbReference>
<keyword evidence="8 20" id="KW-0812">Transmembrane</keyword>
<evidence type="ECO:0000256" key="2">
    <source>
        <dbReference type="ARBA" id="ARBA00004448"/>
    </source>
</evidence>
<comment type="function">
    <text evidence="1 20">Component of the ubiquinol-cytochrome c reductase complex (complex III or cytochrome b-c1 complex) that is part of the mitochondrial respiratory chain. The b-c1 complex mediates electron transfer from ubiquinol to cytochrome c. Contributes to the generation of a proton gradient across the mitochondrial membrane that is then used for ATP synthesis.</text>
</comment>
<dbReference type="GO" id="GO:0046872">
    <property type="term" value="F:metal ion binding"/>
    <property type="evidence" value="ECO:0007669"/>
    <property type="project" value="UniProtKB-UniRule"/>
</dbReference>
<evidence type="ECO:0000256" key="7">
    <source>
        <dbReference type="ARBA" id="ARBA00022660"/>
    </source>
</evidence>
<dbReference type="GO" id="GO:0045275">
    <property type="term" value="C:respiratory chain complex III"/>
    <property type="evidence" value="ECO:0007669"/>
    <property type="project" value="InterPro"/>
</dbReference>
<proteinExistence type="inferred from homology"/>
<evidence type="ECO:0000256" key="4">
    <source>
        <dbReference type="ARBA" id="ARBA00013531"/>
    </source>
</evidence>
<dbReference type="InterPro" id="IPR030689">
    <property type="entry name" value="Cytochrome_b"/>
</dbReference>
<dbReference type="InterPro" id="IPR005797">
    <property type="entry name" value="Cyt_b/b6_N"/>
</dbReference>
<keyword evidence="11 20" id="KW-0249">Electron transport</keyword>
<evidence type="ECO:0000256" key="14">
    <source>
        <dbReference type="ARBA" id="ARBA00023075"/>
    </source>
</evidence>
<keyword evidence="15 20" id="KW-0496">Mitochondrion</keyword>
<feature type="transmembrane region" description="Helical" evidence="20">
    <location>
        <begin position="319"/>
        <end position="340"/>
    </location>
</feature>
<dbReference type="InterPro" id="IPR048260">
    <property type="entry name" value="Cytochrome_b_C_euk/bac"/>
</dbReference>
<feature type="transmembrane region" description="Helical" evidence="20">
    <location>
        <begin position="288"/>
        <end position="307"/>
    </location>
</feature>
<keyword evidence="16 20" id="KW-0472">Membrane</keyword>
<sequence>MTNIRKSHPLIKIINHSFIDLPTPSNISAWWNFGSLLGVCLLLQIITGLFLAMHYTADTSTAFSSVTHICRDVNYGWLIRYFHANGASMFFILLYLHVGRGIYYGSYTYTETWNIGILLLFMTMATAFMGYVLPWGQMSFWGATVITNLLSAIPYVGTTLVEWIWGGYSVDKATLTRFFAFHFIMPFIIATMIMIHLLFLHETGSNNPSGLNSDSDKIPFHPYYSIKDILGLILMLLILLISTLFSPDLLGDPDNYTPANPLNTPPHIKPEWYFLFAYAILRSIPNKLGGVLALILSILVLALMPLLHSSKQRNMSYRPISQCLLWLLAANLLVLTWIGGQPVEHPFILIGQLASITYFFIILILMPLTSMMENKLLKW</sequence>
<dbReference type="FunFam" id="1.20.810.10:FF:000002">
    <property type="entry name" value="Cytochrome b"/>
    <property type="match status" value="1"/>
</dbReference>
<keyword evidence="7 20" id="KW-0679">Respiratory chain</keyword>
<evidence type="ECO:0000256" key="10">
    <source>
        <dbReference type="ARBA" id="ARBA00022792"/>
    </source>
</evidence>
<evidence type="ECO:0000259" key="22">
    <source>
        <dbReference type="PROSITE" id="PS51003"/>
    </source>
</evidence>
<keyword evidence="9 19" id="KW-0479">Metal-binding</keyword>
<evidence type="ECO:0000256" key="16">
    <source>
        <dbReference type="ARBA" id="ARBA00023136"/>
    </source>
</evidence>
<feature type="transmembrane region" description="Helical" evidence="20">
    <location>
        <begin position="178"/>
        <end position="200"/>
    </location>
</feature>
<evidence type="ECO:0000256" key="12">
    <source>
        <dbReference type="ARBA" id="ARBA00022989"/>
    </source>
</evidence>
<geneLocation type="mitochondrion" evidence="23"/>
<dbReference type="PROSITE" id="PS51002">
    <property type="entry name" value="CYTB_NTER"/>
    <property type="match status" value="1"/>
</dbReference>
<evidence type="ECO:0000256" key="6">
    <source>
        <dbReference type="ARBA" id="ARBA00022617"/>
    </source>
</evidence>
<reference evidence="23" key="1">
    <citation type="journal article" date="1996" name="Mol. Phylogenet. Evol.">
        <title>The simultaneous diversification of South American echimyid rodents (Hystricognathi) based on complete cytochrome b sequences.</title>
        <authorList>
            <person name="Lara M.C."/>
            <person name="Patton J.L."/>
            <person name="da Silva M.N.F."/>
        </authorList>
    </citation>
    <scope>NUCLEOTIDE SEQUENCE</scope>
</reference>
<comment type="subunit">
    <text evidence="3">The cytochrome bc1 complex contains 11 subunits: 3 respiratory subunits (MT-CYB, CYC1 and UQCRFS1), 2 core proteins (UQCRC1 and UQCRC2) and 6 low-molecular weight proteins (UQCRH/QCR6, UQCRB/QCR7, UQCRQ/QCR8, UQCR10/QCR9, UQCR11/QCR10 and a cleavage product of UQCRFS1). This cytochrome bc1 complex then forms a dimer.</text>
</comment>
<dbReference type="InterPro" id="IPR005798">
    <property type="entry name" value="Cyt_b/b6_C"/>
</dbReference>
<keyword evidence="5 20" id="KW-0813">Transport</keyword>
<keyword evidence="13 19" id="KW-0408">Iron</keyword>
<dbReference type="GO" id="GO:0016491">
    <property type="term" value="F:oxidoreductase activity"/>
    <property type="evidence" value="ECO:0007669"/>
    <property type="project" value="UniProtKB-UniRule"/>
</dbReference>
<feature type="transmembrane region" description="Helical" evidence="20">
    <location>
        <begin position="346"/>
        <end position="368"/>
    </location>
</feature>
<feature type="domain" description="Cytochrome b/b6 C-terminal region profile" evidence="22">
    <location>
        <begin position="210"/>
        <end position="379"/>
    </location>
</feature>
<comment type="cofactor">
    <cofactor evidence="20">
        <name>heme b</name>
        <dbReference type="ChEBI" id="CHEBI:60344"/>
    </cofactor>
    <text evidence="20">Binds 2 heme groups non-covalently.</text>
</comment>
<evidence type="ECO:0000313" key="23">
    <source>
        <dbReference type="EMBL" id="AAC52558.1"/>
    </source>
</evidence>
<evidence type="ECO:0000256" key="3">
    <source>
        <dbReference type="ARBA" id="ARBA00011088"/>
    </source>
</evidence>
<feature type="transmembrane region" description="Helical" evidence="20">
    <location>
        <begin position="113"/>
        <end position="133"/>
    </location>
</feature>
<keyword evidence="14" id="KW-0830">Ubiquinone</keyword>
<evidence type="ECO:0000256" key="17">
    <source>
        <dbReference type="ARBA" id="ARBA00061233"/>
    </source>
</evidence>
<feature type="transmembrane region" description="Helical" evidence="20">
    <location>
        <begin position="229"/>
        <end position="246"/>
    </location>
</feature>
<evidence type="ECO:0000256" key="20">
    <source>
        <dbReference type="RuleBase" id="RU362117"/>
    </source>
</evidence>
<dbReference type="InterPro" id="IPR036150">
    <property type="entry name" value="Cyt_b/b6_C_sf"/>
</dbReference>
<feature type="transmembrane region" description="Helical" evidence="20">
    <location>
        <begin position="78"/>
        <end position="98"/>
    </location>
</feature>
<keyword evidence="12 20" id="KW-1133">Transmembrane helix</keyword>
<dbReference type="SUPFAM" id="SSF81342">
    <property type="entry name" value="Transmembrane di-heme cytochromes"/>
    <property type="match status" value="1"/>
</dbReference>
<feature type="binding site" description="axial binding residue" evidence="19">
    <location>
        <position position="182"/>
    </location>
    <ligand>
        <name>heme b</name>
        <dbReference type="ChEBI" id="CHEBI:60344"/>
        <label>b562</label>
    </ligand>
    <ligandPart>
        <name>Fe</name>
        <dbReference type="ChEBI" id="CHEBI:18248"/>
    </ligandPart>
</feature>
<evidence type="ECO:0000256" key="13">
    <source>
        <dbReference type="ARBA" id="ARBA00023004"/>
    </source>
</evidence>
<dbReference type="InterPro" id="IPR016174">
    <property type="entry name" value="Di-haem_cyt_TM"/>
</dbReference>
<comment type="cofactor">
    <cofactor evidence="19">
        <name>heme</name>
        <dbReference type="ChEBI" id="CHEBI:30413"/>
    </cofactor>
    <text evidence="19">Binds 2 heme groups non-covalently.</text>
</comment>
<dbReference type="PANTHER" id="PTHR19271:SF16">
    <property type="entry name" value="CYTOCHROME B"/>
    <property type="match status" value="1"/>
</dbReference>
<name>Q34025_9HYST</name>
<dbReference type="EMBL" id="U34851">
    <property type="protein sequence ID" value="AAC52558.1"/>
    <property type="molecule type" value="Genomic_DNA"/>
</dbReference>
<dbReference type="Pfam" id="PF00032">
    <property type="entry name" value="Cytochrom_B_C"/>
    <property type="match status" value="1"/>
</dbReference>
<dbReference type="CDD" id="cd00284">
    <property type="entry name" value="Cytochrome_b_N"/>
    <property type="match status" value="1"/>
</dbReference>
<dbReference type="GO" id="GO:0005743">
    <property type="term" value="C:mitochondrial inner membrane"/>
    <property type="evidence" value="ECO:0007669"/>
    <property type="project" value="UniProtKB-SubCell"/>
</dbReference>
<organism evidence="23">
    <name type="scientific">Coendou bicolor</name>
    <name type="common">bicolor-spined porcupine</name>
    <dbReference type="NCBI Taxonomy" id="43320"/>
    <lineage>
        <taxon>Eukaryota</taxon>
        <taxon>Metazoa</taxon>
        <taxon>Chordata</taxon>
        <taxon>Craniata</taxon>
        <taxon>Vertebrata</taxon>
        <taxon>Euteleostomi</taxon>
        <taxon>Mammalia</taxon>
        <taxon>Eutheria</taxon>
        <taxon>Euarchontoglires</taxon>
        <taxon>Glires</taxon>
        <taxon>Rodentia</taxon>
        <taxon>Hystricomorpha</taxon>
        <taxon>Erethizontidae</taxon>
        <taxon>Coendou</taxon>
    </lineage>
</organism>
<protein>
    <recommendedName>
        <fullName evidence="4 20">Cytochrome b</fullName>
    </recommendedName>
</protein>
<evidence type="ECO:0000256" key="5">
    <source>
        <dbReference type="ARBA" id="ARBA00022448"/>
    </source>
</evidence>
<feature type="binding site" evidence="18">
    <location>
        <position position="201"/>
    </location>
    <ligand>
        <name>a ubiquinone</name>
        <dbReference type="ChEBI" id="CHEBI:16389"/>
    </ligand>
</feature>
<dbReference type="PROSITE" id="PS51003">
    <property type="entry name" value="CYTB_CTER"/>
    <property type="match status" value="1"/>
</dbReference>
<accession>Q34025</accession>
<feature type="transmembrane region" description="Helical" evidence="20">
    <location>
        <begin position="145"/>
        <end position="166"/>
    </location>
</feature>
<dbReference type="PANTHER" id="PTHR19271">
    <property type="entry name" value="CYTOCHROME B"/>
    <property type="match status" value="1"/>
</dbReference>
<dbReference type="InterPro" id="IPR027387">
    <property type="entry name" value="Cytb/b6-like_sf"/>
</dbReference>
<evidence type="ECO:0000259" key="21">
    <source>
        <dbReference type="PROSITE" id="PS51002"/>
    </source>
</evidence>
<feature type="binding site" description="axial binding residue" evidence="19">
    <location>
        <position position="196"/>
    </location>
    <ligand>
        <name>heme b</name>
        <dbReference type="ChEBI" id="CHEBI:60344"/>
        <label>b566</label>
    </ligand>
    <ligandPart>
        <name>Fe</name>
        <dbReference type="ChEBI" id="CHEBI:18248"/>
    </ligandPart>
</feature>
<dbReference type="Gene3D" id="1.20.810.10">
    <property type="entry name" value="Cytochrome Bc1 Complex, Chain C"/>
    <property type="match status" value="1"/>
</dbReference>
<feature type="binding site" description="axial binding residue" evidence="19">
    <location>
        <position position="83"/>
    </location>
    <ligand>
        <name>heme b</name>
        <dbReference type="ChEBI" id="CHEBI:60344"/>
        <label>b562</label>
    </ligand>
    <ligandPart>
        <name>Fe</name>
        <dbReference type="ChEBI" id="CHEBI:18248"/>
    </ligandPart>
</feature>
<evidence type="ECO:0000256" key="11">
    <source>
        <dbReference type="ARBA" id="ARBA00022982"/>
    </source>
</evidence>
<evidence type="ECO:0000256" key="15">
    <source>
        <dbReference type="ARBA" id="ARBA00023128"/>
    </source>
</evidence>
<dbReference type="PIRSF" id="PIRSF038885">
    <property type="entry name" value="COB"/>
    <property type="match status" value="1"/>
</dbReference>
<evidence type="ECO:0000256" key="19">
    <source>
        <dbReference type="PIRSR" id="PIRSR038885-2"/>
    </source>
</evidence>
<comment type="similarity">
    <text evidence="17 20">Belongs to the cytochrome b family.</text>
</comment>
<dbReference type="AlphaFoldDB" id="Q34025"/>
<comment type="subcellular location">
    <subcellularLocation>
        <location evidence="2">Mitochondrion inner membrane</location>
        <topology evidence="2">Multi-pass membrane protein</topology>
    </subcellularLocation>
</comment>
<keyword evidence="10" id="KW-0999">Mitochondrion inner membrane</keyword>
<dbReference type="CDD" id="cd00290">
    <property type="entry name" value="cytochrome_b_C"/>
    <property type="match status" value="1"/>
</dbReference>
<evidence type="ECO:0000256" key="18">
    <source>
        <dbReference type="PIRSR" id="PIRSR038885-1"/>
    </source>
</evidence>
<dbReference type="Pfam" id="PF00033">
    <property type="entry name" value="Cytochrome_B"/>
    <property type="match status" value="1"/>
</dbReference>
<evidence type="ECO:0000256" key="9">
    <source>
        <dbReference type="ARBA" id="ARBA00022723"/>
    </source>
</evidence>
<keyword evidence="6 19" id="KW-0349">Heme</keyword>
<dbReference type="SUPFAM" id="SSF81648">
    <property type="entry name" value="a domain/subunit of cytochrome bc1 complex (Ubiquinol-cytochrome c reductase)"/>
    <property type="match status" value="1"/>
</dbReference>
<feature type="domain" description="Cytochrome b/b6 N-terminal region profile" evidence="21">
    <location>
        <begin position="1"/>
        <end position="209"/>
    </location>
</feature>
<evidence type="ECO:0000256" key="1">
    <source>
        <dbReference type="ARBA" id="ARBA00002566"/>
    </source>
</evidence>
<dbReference type="GO" id="GO:0008121">
    <property type="term" value="F:quinol-cytochrome-c reductase activity"/>
    <property type="evidence" value="ECO:0007669"/>
    <property type="project" value="InterPro"/>
</dbReference>
<evidence type="ECO:0000256" key="8">
    <source>
        <dbReference type="ARBA" id="ARBA00022692"/>
    </source>
</evidence>
<feature type="binding site" description="axial binding residue" evidence="19">
    <location>
        <position position="97"/>
    </location>
    <ligand>
        <name>heme b</name>
        <dbReference type="ChEBI" id="CHEBI:60344"/>
        <label>b566</label>
    </ligand>
    <ligandPart>
        <name>Fe</name>
        <dbReference type="ChEBI" id="CHEBI:18248"/>
    </ligandPart>
</feature>